<dbReference type="InterPro" id="IPR001304">
    <property type="entry name" value="C-type_lectin-like"/>
</dbReference>
<dbReference type="PANTHER" id="PTHR46490:SF6">
    <property type="entry name" value="ASIALOGLYCOPROTEIN RECEPTOR 1-LIKE-RELATED"/>
    <property type="match status" value="1"/>
</dbReference>
<dbReference type="Gene3D" id="1.20.5.400">
    <property type="match status" value="1"/>
</dbReference>
<keyword evidence="4" id="KW-0175">Coiled coil</keyword>
<reference evidence="7" key="4">
    <citation type="submission" date="2025-09" db="UniProtKB">
        <authorList>
            <consortium name="Ensembl"/>
        </authorList>
    </citation>
    <scope>IDENTIFICATION</scope>
</reference>
<keyword evidence="5" id="KW-0472">Membrane</keyword>
<reference evidence="8" key="1">
    <citation type="journal article" date="2014" name="PLoS ONE">
        <title>The genome and linkage map of the northern pike (Esox lucius): conserved synteny revealed between the salmonid sister group and the Neoteleostei.</title>
        <authorList>
            <person name="Rondeau E.B."/>
            <person name="Minkley D.R."/>
            <person name="Leong J.S."/>
            <person name="Messmer A.M."/>
            <person name="Jantzen J.R."/>
            <person name="von Schalburg K.R."/>
            <person name="Lemon C."/>
            <person name="Bird N.H."/>
            <person name="Koop B.F."/>
        </authorList>
    </citation>
    <scope>NUCLEOTIDE SEQUENCE</scope>
</reference>
<evidence type="ECO:0000256" key="2">
    <source>
        <dbReference type="ARBA" id="ARBA00023157"/>
    </source>
</evidence>
<protein>
    <recommendedName>
        <fullName evidence="6">C-type lectin domain-containing protein</fullName>
    </recommendedName>
</protein>
<evidence type="ECO:0000256" key="4">
    <source>
        <dbReference type="SAM" id="Coils"/>
    </source>
</evidence>
<reference evidence="7" key="3">
    <citation type="submission" date="2025-08" db="UniProtKB">
        <authorList>
            <consortium name="Ensembl"/>
        </authorList>
    </citation>
    <scope>IDENTIFICATION</scope>
</reference>
<dbReference type="InterPro" id="IPR016187">
    <property type="entry name" value="CTDL_fold"/>
</dbReference>
<dbReference type="PROSITE" id="PS50041">
    <property type="entry name" value="C_TYPE_LECTIN_2"/>
    <property type="match status" value="1"/>
</dbReference>
<dbReference type="InterPro" id="IPR016186">
    <property type="entry name" value="C-type_lectin-like/link_sf"/>
</dbReference>
<dbReference type="Ensembl" id="ENSELUT00000046042.2">
    <property type="protein sequence ID" value="ENSELUP00000079892.1"/>
    <property type="gene ID" value="ENSELUG00000028334.2"/>
</dbReference>
<evidence type="ECO:0000256" key="5">
    <source>
        <dbReference type="SAM" id="Phobius"/>
    </source>
</evidence>
<evidence type="ECO:0000256" key="3">
    <source>
        <dbReference type="ARBA" id="ARBA00023180"/>
    </source>
</evidence>
<dbReference type="InterPro" id="IPR033989">
    <property type="entry name" value="CD209-like_CTLD"/>
</dbReference>
<evidence type="ECO:0000313" key="7">
    <source>
        <dbReference type="Ensembl" id="ENSELUP00000079892.1"/>
    </source>
</evidence>
<accession>A0A6Q2ZQ04</accession>
<dbReference type="OrthoDB" id="8950604at2759"/>
<dbReference type="CDD" id="cd03590">
    <property type="entry name" value="CLECT_DC-SIGN_like"/>
    <property type="match status" value="1"/>
</dbReference>
<dbReference type="RefSeq" id="XP_010862332.1">
    <property type="nucleotide sequence ID" value="XM_010864030.3"/>
</dbReference>
<evidence type="ECO:0000313" key="8">
    <source>
        <dbReference type="Proteomes" id="UP000265140"/>
    </source>
</evidence>
<keyword evidence="3" id="KW-0325">Glycoprotein</keyword>
<dbReference type="GeneID" id="105005829"/>
<dbReference type="Bgee" id="ENSELUG00000028334">
    <property type="expression patterns" value="Expressed in head kidney and 5 other cell types or tissues"/>
</dbReference>
<reference evidence="7" key="2">
    <citation type="submission" date="2020-02" db="EMBL/GenBank/DDBJ databases">
        <title>Esox lucius (northern pike) genome, fEsoLuc1, primary haplotype.</title>
        <authorList>
            <person name="Myers G."/>
            <person name="Karagic N."/>
            <person name="Meyer A."/>
            <person name="Pippel M."/>
            <person name="Reichard M."/>
            <person name="Winkler S."/>
            <person name="Tracey A."/>
            <person name="Sims Y."/>
            <person name="Howe K."/>
            <person name="Rhie A."/>
            <person name="Formenti G."/>
            <person name="Durbin R."/>
            <person name="Fedrigo O."/>
            <person name="Jarvis E.D."/>
        </authorList>
    </citation>
    <scope>NUCLEOTIDE SEQUENCE [LARGE SCALE GENOMIC DNA]</scope>
</reference>
<dbReference type="Proteomes" id="UP000265140">
    <property type="component" value="Chromosome 17"/>
</dbReference>
<feature type="domain" description="C-type lectin" evidence="6">
    <location>
        <begin position="121"/>
        <end position="236"/>
    </location>
</feature>
<dbReference type="SUPFAM" id="SSF56436">
    <property type="entry name" value="C-type lectin-like"/>
    <property type="match status" value="1"/>
</dbReference>
<organism evidence="7 8">
    <name type="scientific">Esox lucius</name>
    <name type="common">Northern pike</name>
    <dbReference type="NCBI Taxonomy" id="8010"/>
    <lineage>
        <taxon>Eukaryota</taxon>
        <taxon>Metazoa</taxon>
        <taxon>Chordata</taxon>
        <taxon>Craniata</taxon>
        <taxon>Vertebrata</taxon>
        <taxon>Euteleostomi</taxon>
        <taxon>Actinopterygii</taxon>
        <taxon>Neopterygii</taxon>
        <taxon>Teleostei</taxon>
        <taxon>Protacanthopterygii</taxon>
        <taxon>Esociformes</taxon>
        <taxon>Esocidae</taxon>
        <taxon>Esox</taxon>
    </lineage>
</organism>
<dbReference type="SMART" id="SM00034">
    <property type="entry name" value="CLECT"/>
    <property type="match status" value="1"/>
</dbReference>
<feature type="transmembrane region" description="Helical" evidence="5">
    <location>
        <begin position="37"/>
        <end position="56"/>
    </location>
</feature>
<keyword evidence="8" id="KW-1185">Reference proteome</keyword>
<dbReference type="PROSITE" id="PS00615">
    <property type="entry name" value="C_TYPE_LECTIN_1"/>
    <property type="match status" value="1"/>
</dbReference>
<feature type="coiled-coil region" evidence="4">
    <location>
        <begin position="61"/>
        <end position="102"/>
    </location>
</feature>
<dbReference type="PANTHER" id="PTHR46490">
    <property type="entry name" value="C-TYPE LECTIN DOMAIN FAMILY 12 MEMBER A-RELATED"/>
    <property type="match status" value="1"/>
</dbReference>
<dbReference type="InterPro" id="IPR052309">
    <property type="entry name" value="C-type_Lectin_Domain_Fam1"/>
</dbReference>
<keyword evidence="2" id="KW-1015">Disulfide bond</keyword>
<dbReference type="GO" id="GO:0030246">
    <property type="term" value="F:carbohydrate binding"/>
    <property type="evidence" value="ECO:0007669"/>
    <property type="project" value="UniProtKB-KW"/>
</dbReference>
<evidence type="ECO:0000256" key="1">
    <source>
        <dbReference type="ARBA" id="ARBA00022734"/>
    </source>
</evidence>
<dbReference type="Pfam" id="PF00059">
    <property type="entry name" value="Lectin_C"/>
    <property type="match status" value="1"/>
</dbReference>
<dbReference type="GeneTree" id="ENSGT01020000230338"/>
<dbReference type="InterPro" id="IPR018378">
    <property type="entry name" value="C-type_lectin_CS"/>
</dbReference>
<proteinExistence type="predicted"/>
<dbReference type="KEGG" id="els:105005829"/>
<name>A0A6Q2ZQ04_ESOLU</name>
<dbReference type="InParanoid" id="A0A6Q2ZQ04"/>
<keyword evidence="5" id="KW-0812">Transmembrane</keyword>
<dbReference type="OMA" id="PNSWICE"/>
<sequence length="237" mass="27688">MRNMDIDQVYANIGVLNPRKKDGVGQQSVHPYRVTTVFLGLLCVLLLTGINGIFLYQRNQLNNLTKVRDQLQTSYNNLTKERDQLQTNYNTLVKKKDQLLSETGMLNKIKGRHCPKGWIQFQSSCYYNTTLKKTWEDSRQDCIDRGADLVIINSREEQSFINQLSKLDKHIWIGLTDSDTEGTWIWVDGSPLTTKFWEKQPNNNHDKDCVEFIHKSYDPGVWKDRKCQRPNSWICEI</sequence>
<keyword evidence="5" id="KW-1133">Transmembrane helix</keyword>
<evidence type="ECO:0000259" key="6">
    <source>
        <dbReference type="PROSITE" id="PS50041"/>
    </source>
</evidence>
<keyword evidence="1" id="KW-0430">Lectin</keyword>
<dbReference type="Gene3D" id="3.10.100.10">
    <property type="entry name" value="Mannose-Binding Protein A, subunit A"/>
    <property type="match status" value="1"/>
</dbReference>
<dbReference type="AlphaFoldDB" id="A0A6Q2ZQ04"/>